<evidence type="ECO:0000313" key="3">
    <source>
        <dbReference type="Proteomes" id="UP000255549"/>
    </source>
</evidence>
<reference evidence="2 3" key="1">
    <citation type="submission" date="2018-06" db="EMBL/GenBank/DDBJ databases">
        <authorList>
            <consortium name="Pathogen Informatics"/>
            <person name="Doyle S."/>
        </authorList>
    </citation>
    <scope>NUCLEOTIDE SEQUENCE [LARGE SCALE GENOMIC DNA]</scope>
    <source>
        <strain evidence="3">NCTC 11048</strain>
    </source>
</reference>
<organism evidence="2 3">
    <name type="scientific">Staphylococcus intermedius NCTC 11048</name>
    <dbReference type="NCBI Taxonomy" id="1141106"/>
    <lineage>
        <taxon>Bacteria</taxon>
        <taxon>Bacillati</taxon>
        <taxon>Bacillota</taxon>
        <taxon>Bacilli</taxon>
        <taxon>Bacillales</taxon>
        <taxon>Staphylococcaceae</taxon>
        <taxon>Staphylococcus</taxon>
        <taxon>Staphylococcus intermedius group</taxon>
    </lineage>
</organism>
<dbReference type="EMBL" id="UHDP01000003">
    <property type="protein sequence ID" value="SUM45443.1"/>
    <property type="molecule type" value="Genomic_DNA"/>
</dbReference>
<dbReference type="OrthoDB" id="2414202at2"/>
<feature type="compositionally biased region" description="Basic and acidic residues" evidence="1">
    <location>
        <begin position="95"/>
        <end position="105"/>
    </location>
</feature>
<accession>A0A380G587</accession>
<dbReference type="STRING" id="1141106.GCA_000308095_02389"/>
<evidence type="ECO:0000256" key="1">
    <source>
        <dbReference type="SAM" id="MobiDB-lite"/>
    </source>
</evidence>
<name>A0A380G587_STAIN</name>
<evidence type="ECO:0000313" key="2">
    <source>
        <dbReference type="EMBL" id="SUM45443.1"/>
    </source>
</evidence>
<feature type="compositionally biased region" description="Polar residues" evidence="1">
    <location>
        <begin position="153"/>
        <end position="162"/>
    </location>
</feature>
<dbReference type="NCBIfam" id="TIGR01167">
    <property type="entry name" value="LPXTG_anchor"/>
    <property type="match status" value="1"/>
</dbReference>
<feature type="compositionally biased region" description="Low complexity" evidence="1">
    <location>
        <begin position="43"/>
        <end position="58"/>
    </location>
</feature>
<dbReference type="Proteomes" id="UP000255549">
    <property type="component" value="Unassembled WGS sequence"/>
</dbReference>
<feature type="region of interest" description="Disordered" evidence="1">
    <location>
        <begin position="41"/>
        <end position="176"/>
    </location>
</feature>
<sequence>MVRLCEYQCYKIEKRGLFNEQKIAVLGILATFSISHEVDAEESATNNVTSNETNSNSEQAPRDHYIRKSDGTIVEPNVNPHKDYVENEEPLPEIKVQDDSEHVSSDSEQASQERNVSRPDGMVVEPHVNPNKDNMRNEAALPESKGNEDVQQHAGSNMQADQNAVHASHQHENELTPAPLKELPQTGESNKETNLPIIYTLLFAGILVLWKFKNK</sequence>
<protein>
    <submittedName>
        <fullName evidence="2">LPXTG-motif cell wall anchor domain-containing protein</fullName>
    </submittedName>
</protein>
<proteinExistence type="predicted"/>
<dbReference type="AlphaFoldDB" id="A0A380G587"/>
<dbReference type="RefSeq" id="WP_019167447.1">
    <property type="nucleotide sequence ID" value="NZ_CAIB01000037.1"/>
</dbReference>
<gene>
    <name evidence="2" type="primary">spsR</name>
    <name evidence="2" type="ORF">NCTC11048_00427</name>
</gene>
<feature type="compositionally biased region" description="Basic and acidic residues" evidence="1">
    <location>
        <begin position="60"/>
        <end position="70"/>
    </location>
</feature>
<keyword evidence="3" id="KW-1185">Reference proteome</keyword>